<keyword evidence="4" id="KW-1185">Reference proteome</keyword>
<organism evidence="3 4">
    <name type="scientific">Littorina saxatilis</name>
    <dbReference type="NCBI Taxonomy" id="31220"/>
    <lineage>
        <taxon>Eukaryota</taxon>
        <taxon>Metazoa</taxon>
        <taxon>Spiralia</taxon>
        <taxon>Lophotrochozoa</taxon>
        <taxon>Mollusca</taxon>
        <taxon>Gastropoda</taxon>
        <taxon>Caenogastropoda</taxon>
        <taxon>Littorinimorpha</taxon>
        <taxon>Littorinoidea</taxon>
        <taxon>Littorinidae</taxon>
        <taxon>Littorina</taxon>
    </lineage>
</organism>
<feature type="transmembrane region" description="Helical" evidence="2">
    <location>
        <begin position="131"/>
        <end position="152"/>
    </location>
</feature>
<dbReference type="Proteomes" id="UP001374579">
    <property type="component" value="Unassembled WGS sequence"/>
</dbReference>
<evidence type="ECO:0000313" key="4">
    <source>
        <dbReference type="Proteomes" id="UP001374579"/>
    </source>
</evidence>
<sequence length="400" mass="41815">MSVFARRSSGYKAGVILHFMGCILFIVGFSSPNWTAVSVSLVGHYPVYDPMPMASLWPGGQMVRQGHQGLWSTCMQDNAGHMKCEPAGDKTHDWFLAVRALQCLGMIGLVASSCYVIMLNWVKDDHVHNRLVEIVAGASGLLGLIGTIAYAVNTTVGGNSPISPGQLVDHWTDYYPQYATSHVSWALAVDLCGCLLSTVAAIIVAAHNKALLPLASPTAVGPPPHSPTDASNSYIMTTRGAPPPHPPPPQASFRMNQHQPPQTSAPSVRVFVMPSTPDAVAPASVPGPPAYEAQFPMTVGNQALSATTTSAFEAQYPTAVGNQAAIGAPTTPSYEAQYPTAVGNQAPFAATTPALVGANGVSFSELEELPVNLPASPPSHTALATPAVESKAGPPTSFVN</sequence>
<evidence type="ECO:0000256" key="2">
    <source>
        <dbReference type="SAM" id="Phobius"/>
    </source>
</evidence>
<feature type="region of interest" description="Disordered" evidence="1">
    <location>
        <begin position="237"/>
        <end position="264"/>
    </location>
</feature>
<gene>
    <name evidence="3" type="ORF">V1264_012802</name>
</gene>
<feature type="transmembrane region" description="Helical" evidence="2">
    <location>
        <begin position="96"/>
        <end position="119"/>
    </location>
</feature>
<accession>A0AAN9BYN4</accession>
<dbReference type="AlphaFoldDB" id="A0AAN9BYN4"/>
<keyword evidence="2" id="KW-0812">Transmembrane</keyword>
<protein>
    <submittedName>
        <fullName evidence="3">Uncharacterized protein</fullName>
    </submittedName>
</protein>
<feature type="region of interest" description="Disordered" evidence="1">
    <location>
        <begin position="372"/>
        <end position="400"/>
    </location>
</feature>
<dbReference type="EMBL" id="JBAMIC010000002">
    <property type="protein sequence ID" value="KAK7113529.1"/>
    <property type="molecule type" value="Genomic_DNA"/>
</dbReference>
<comment type="caution">
    <text evidence="3">The sequence shown here is derived from an EMBL/GenBank/DDBJ whole genome shotgun (WGS) entry which is preliminary data.</text>
</comment>
<reference evidence="3 4" key="1">
    <citation type="submission" date="2024-02" db="EMBL/GenBank/DDBJ databases">
        <title>Chromosome-scale genome assembly of the rough periwinkle Littorina saxatilis.</title>
        <authorList>
            <person name="De Jode A."/>
            <person name="Faria R."/>
            <person name="Formenti G."/>
            <person name="Sims Y."/>
            <person name="Smith T.P."/>
            <person name="Tracey A."/>
            <person name="Wood J.M.D."/>
            <person name="Zagrodzka Z.B."/>
            <person name="Johannesson K."/>
            <person name="Butlin R.K."/>
            <person name="Leder E.H."/>
        </authorList>
    </citation>
    <scope>NUCLEOTIDE SEQUENCE [LARGE SCALE GENOMIC DNA]</scope>
    <source>
        <strain evidence="3">Snail1</strain>
        <tissue evidence="3">Muscle</tissue>
    </source>
</reference>
<name>A0AAN9BYN4_9CAEN</name>
<feature type="compositionally biased region" description="Pro residues" evidence="1">
    <location>
        <begin position="241"/>
        <end position="250"/>
    </location>
</feature>
<feature type="transmembrane region" description="Helical" evidence="2">
    <location>
        <begin position="12"/>
        <end position="31"/>
    </location>
</feature>
<evidence type="ECO:0000313" key="3">
    <source>
        <dbReference type="EMBL" id="KAK7113529.1"/>
    </source>
</evidence>
<feature type="transmembrane region" description="Helical" evidence="2">
    <location>
        <begin position="183"/>
        <end position="206"/>
    </location>
</feature>
<dbReference type="Gene3D" id="1.20.140.150">
    <property type="match status" value="1"/>
</dbReference>
<proteinExistence type="predicted"/>
<keyword evidence="2" id="KW-0472">Membrane</keyword>
<feature type="compositionally biased region" description="Polar residues" evidence="1">
    <location>
        <begin position="253"/>
        <end position="264"/>
    </location>
</feature>
<keyword evidence="2" id="KW-1133">Transmembrane helix</keyword>
<evidence type="ECO:0000256" key="1">
    <source>
        <dbReference type="SAM" id="MobiDB-lite"/>
    </source>
</evidence>